<evidence type="ECO:0000313" key="2">
    <source>
        <dbReference type="Proteomes" id="UP001555176"/>
    </source>
</evidence>
<gene>
    <name evidence="1" type="ORF">ABC651_15570</name>
</gene>
<protein>
    <submittedName>
        <fullName evidence="1">Uncharacterized protein</fullName>
    </submittedName>
</protein>
<evidence type="ECO:0000313" key="1">
    <source>
        <dbReference type="EMBL" id="MEW7080411.1"/>
    </source>
</evidence>
<sequence>MAKVSSNLNFWSKGTTTKMQKMMFFLFWWFKKSKPDSLYILKAGPELNRQAFGIVAKVSSNLSVWSKGTRQA</sequence>
<reference evidence="1 2" key="1">
    <citation type="submission" date="2024-04" db="EMBL/GenBank/DDBJ databases">
        <title>Bacterial genomes from commercial probiotics.</title>
        <authorList>
            <person name="Brady R."/>
            <person name="Call G.B."/>
            <person name="Chaston J.M."/>
        </authorList>
    </citation>
    <scope>NUCLEOTIDE SEQUENCE [LARGE SCALE GENOMIC DNA]</scope>
    <source>
        <strain evidence="2">gbc_m</strain>
    </source>
</reference>
<dbReference type="EMBL" id="JBDGII010000062">
    <property type="protein sequence ID" value="MEW7080411.1"/>
    <property type="molecule type" value="Genomic_DNA"/>
</dbReference>
<comment type="caution">
    <text evidence="1">The sequence shown here is derived from an EMBL/GenBank/DDBJ whole genome shotgun (WGS) entry which is preliminary data.</text>
</comment>
<accession>A0ABV3NMV7</accession>
<keyword evidence="2" id="KW-1185">Reference proteome</keyword>
<proteinExistence type="predicted"/>
<name>A0ABV3NMV7_9BACI</name>
<organism evidence="1 2">
    <name type="scientific">Heyndrickxia faecalis</name>
    <dbReference type="NCBI Taxonomy" id="2824910"/>
    <lineage>
        <taxon>Bacteria</taxon>
        <taxon>Bacillati</taxon>
        <taxon>Bacillota</taxon>
        <taxon>Bacilli</taxon>
        <taxon>Bacillales</taxon>
        <taxon>Bacillaceae</taxon>
        <taxon>Heyndrickxia</taxon>
    </lineage>
</organism>
<dbReference type="Proteomes" id="UP001555176">
    <property type="component" value="Unassembled WGS sequence"/>
</dbReference>